<dbReference type="OMA" id="MRWKAFI"/>
<keyword evidence="1" id="KW-0833">Ubl conjugation pathway</keyword>
<protein>
    <recommendedName>
        <fullName evidence="2">UBC core domain-containing protein</fullName>
    </recommendedName>
</protein>
<dbReference type="PROSITE" id="PS50127">
    <property type="entry name" value="UBC_2"/>
    <property type="match status" value="1"/>
</dbReference>
<keyword evidence="4" id="KW-1185">Reference proteome</keyword>
<dbReference type="InterPro" id="IPR050113">
    <property type="entry name" value="Ub_conjugating_enzyme"/>
</dbReference>
<name>A0A163KDI5_ABSGL</name>
<reference evidence="3" key="1">
    <citation type="submission" date="2016-04" db="EMBL/GenBank/DDBJ databases">
        <authorList>
            <person name="Evans L.H."/>
            <person name="Alamgir A."/>
            <person name="Owens N."/>
            <person name="Weber N.D."/>
            <person name="Virtaneva K."/>
            <person name="Barbian K."/>
            <person name="Babar A."/>
            <person name="Rosenke K."/>
        </authorList>
    </citation>
    <scope>NUCLEOTIDE SEQUENCE [LARGE SCALE GENOMIC DNA]</scope>
    <source>
        <strain evidence="3">CBS 101.48</strain>
    </source>
</reference>
<dbReference type="InterPro" id="IPR000608">
    <property type="entry name" value="UBC"/>
</dbReference>
<evidence type="ECO:0000259" key="2">
    <source>
        <dbReference type="PROSITE" id="PS50127"/>
    </source>
</evidence>
<evidence type="ECO:0000313" key="4">
    <source>
        <dbReference type="Proteomes" id="UP000078561"/>
    </source>
</evidence>
<organism evidence="3">
    <name type="scientific">Absidia glauca</name>
    <name type="common">Pin mould</name>
    <dbReference type="NCBI Taxonomy" id="4829"/>
    <lineage>
        <taxon>Eukaryota</taxon>
        <taxon>Fungi</taxon>
        <taxon>Fungi incertae sedis</taxon>
        <taxon>Mucoromycota</taxon>
        <taxon>Mucoromycotina</taxon>
        <taxon>Mucoromycetes</taxon>
        <taxon>Mucorales</taxon>
        <taxon>Cunninghamellaceae</taxon>
        <taxon>Absidia</taxon>
    </lineage>
</organism>
<evidence type="ECO:0000256" key="1">
    <source>
        <dbReference type="ARBA" id="ARBA00022786"/>
    </source>
</evidence>
<dbReference type="EMBL" id="LT554584">
    <property type="protein sequence ID" value="SAM06333.1"/>
    <property type="molecule type" value="Genomic_DNA"/>
</dbReference>
<dbReference type="SMART" id="SM00212">
    <property type="entry name" value="UBCc"/>
    <property type="match status" value="1"/>
</dbReference>
<dbReference type="Gene3D" id="3.10.110.10">
    <property type="entry name" value="Ubiquitin Conjugating Enzyme"/>
    <property type="match status" value="1"/>
</dbReference>
<dbReference type="Proteomes" id="UP000078561">
    <property type="component" value="Unassembled WGS sequence"/>
</dbReference>
<dbReference type="PANTHER" id="PTHR24067">
    <property type="entry name" value="UBIQUITIN-CONJUGATING ENZYME E2"/>
    <property type="match status" value="1"/>
</dbReference>
<dbReference type="Pfam" id="PF00179">
    <property type="entry name" value="UQ_con"/>
    <property type="match status" value="1"/>
</dbReference>
<dbReference type="OrthoDB" id="9973183at2759"/>
<feature type="domain" description="UBC core" evidence="2">
    <location>
        <begin position="18"/>
        <end position="170"/>
    </location>
</feature>
<sequence length="171" mass="19086">MRQFILQSILSELGKMDPVSKRLMKELIDFEKEANSHPEILSLYPADDDDLLTWNAQIAGLPNTPYEGGVFDLLIKVPTNYPMQPPAIIFTSVLCHPNVHIKTGEICLDILKTAWSPAWTLKSTVLAISLLLYNPEPSSPLNCDAANLLRCDDIVGYNSLVRMYTQLNGNV</sequence>
<dbReference type="AlphaFoldDB" id="A0A163KDI5"/>
<dbReference type="InterPro" id="IPR016135">
    <property type="entry name" value="UBQ-conjugating_enzyme/RWD"/>
</dbReference>
<gene>
    <name evidence="3" type="primary">ABSGL_12221.1 scaffold 12718</name>
</gene>
<dbReference type="CDD" id="cd23812">
    <property type="entry name" value="UBCc_ScPEX4-like"/>
    <property type="match status" value="1"/>
</dbReference>
<accession>A0A163KDI5</accession>
<evidence type="ECO:0000313" key="3">
    <source>
        <dbReference type="EMBL" id="SAM06333.1"/>
    </source>
</evidence>
<dbReference type="InParanoid" id="A0A163KDI5"/>
<dbReference type="STRING" id="4829.A0A163KDI5"/>
<dbReference type="FunCoup" id="A0A163KDI5">
    <property type="interactions" value="230"/>
</dbReference>
<dbReference type="SUPFAM" id="SSF54495">
    <property type="entry name" value="UBC-like"/>
    <property type="match status" value="1"/>
</dbReference>
<proteinExistence type="predicted"/>